<dbReference type="InterPro" id="IPR052529">
    <property type="entry name" value="Bact_Transport_Assoc"/>
</dbReference>
<proteinExistence type="predicted"/>
<dbReference type="InterPro" id="IPR007349">
    <property type="entry name" value="DUF418"/>
</dbReference>
<keyword evidence="1" id="KW-0472">Membrane</keyword>
<feature type="transmembrane region" description="Helical" evidence="1">
    <location>
        <begin position="60"/>
        <end position="84"/>
    </location>
</feature>
<dbReference type="EMBL" id="LT605205">
    <property type="protein sequence ID" value="SCD20526.1"/>
    <property type="molecule type" value="Genomic_DNA"/>
</dbReference>
<reference evidence="4 5" key="1">
    <citation type="submission" date="2016-08" db="EMBL/GenBank/DDBJ databases">
        <authorList>
            <person name="Seilhamer J.J."/>
        </authorList>
    </citation>
    <scope>NUCLEOTIDE SEQUENCE [LARGE SCALE GENOMIC DNA]</scope>
    <source>
        <strain evidence="4">M3/6</strain>
    </source>
</reference>
<evidence type="ECO:0000256" key="1">
    <source>
        <dbReference type="SAM" id="Phobius"/>
    </source>
</evidence>
<dbReference type="PANTHER" id="PTHR30590">
    <property type="entry name" value="INNER MEMBRANE PROTEIN"/>
    <property type="match status" value="1"/>
</dbReference>
<protein>
    <submittedName>
        <fullName evidence="4">Uncharacterized protein</fullName>
    </submittedName>
</protein>
<evidence type="ECO:0000259" key="2">
    <source>
        <dbReference type="Pfam" id="PF04235"/>
    </source>
</evidence>
<feature type="transmembrane region" description="Helical" evidence="1">
    <location>
        <begin position="372"/>
        <end position="392"/>
    </location>
</feature>
<dbReference type="Pfam" id="PF04235">
    <property type="entry name" value="DUF418"/>
    <property type="match status" value="1"/>
</dbReference>
<feature type="domain" description="Heparan-alpha-glucosaminide N-acetyltransferase catalytic" evidence="3">
    <location>
        <begin position="14"/>
        <end position="161"/>
    </location>
</feature>
<feature type="transmembrane region" description="Helical" evidence="1">
    <location>
        <begin position="255"/>
        <end position="276"/>
    </location>
</feature>
<feature type="transmembrane region" description="Helical" evidence="1">
    <location>
        <begin position="224"/>
        <end position="243"/>
    </location>
</feature>
<organism evidence="4 5">
    <name type="scientific">Proteiniphilum saccharofermentans</name>
    <dbReference type="NCBI Taxonomy" id="1642647"/>
    <lineage>
        <taxon>Bacteria</taxon>
        <taxon>Pseudomonadati</taxon>
        <taxon>Bacteroidota</taxon>
        <taxon>Bacteroidia</taxon>
        <taxon>Bacteroidales</taxon>
        <taxon>Dysgonomonadaceae</taxon>
        <taxon>Proteiniphilum</taxon>
    </lineage>
</organism>
<keyword evidence="1" id="KW-1133">Transmembrane helix</keyword>
<gene>
    <name evidence="4" type="ORF">PSM36_1707</name>
</gene>
<evidence type="ECO:0000259" key="3">
    <source>
        <dbReference type="Pfam" id="PF07786"/>
    </source>
</evidence>
<name>A0A1R3SW60_9BACT</name>
<feature type="transmembrane region" description="Helical" evidence="1">
    <location>
        <begin position="297"/>
        <end position="325"/>
    </location>
</feature>
<evidence type="ECO:0000313" key="4">
    <source>
        <dbReference type="EMBL" id="SCD20526.1"/>
    </source>
</evidence>
<feature type="transmembrane region" description="Helical" evidence="1">
    <location>
        <begin position="21"/>
        <end position="40"/>
    </location>
</feature>
<sequence length="421" mass="48081">MIKENKIIPAPSQRMTVIDALRGFALLGVILMHMLDHFGYTTGNVSDTAFPTRWDGIVQWFTNTMIRGKFISIFSFLFGLSFYIQMDRASKKGIDFRKRFLWRMLLLFLIGLVGTGFAYVDILTIYAVFGVVLVFLFPLKNWILMVLVCLLLTGVPNWFIVGFDNIRFDNVIIEQPSVTVPGDIAERPAGNNSPESSTFFQSAKENLTVKTLDKLKFQFMYSNTGYMILALFIMGFIVGRLHFFEHVHTRKKKNVRLFFFFLLGSFVILMTIKLMPDVPSNLLRSGVEGGKIPINTLLILALSTISTVTLSGTLAMGFITLYQVAGIRKYLNLLTPYGRMGLTNYEMQNITGAILFSAWGFGSVFGNMGATVLFVLGLVIYTLQVIISRYWIKRFIYGPLEWLWRSGTYLKWQPFKREQQR</sequence>
<accession>A0A1R3SW60</accession>
<dbReference type="AlphaFoldDB" id="A0A1R3SW60"/>
<dbReference type="PANTHER" id="PTHR30590:SF2">
    <property type="entry name" value="INNER MEMBRANE PROTEIN"/>
    <property type="match status" value="1"/>
</dbReference>
<keyword evidence="1" id="KW-0812">Transmembrane</keyword>
<dbReference type="KEGG" id="psac:PSM36_1707"/>
<feature type="transmembrane region" description="Helical" evidence="1">
    <location>
        <begin position="105"/>
        <end position="136"/>
    </location>
</feature>
<feature type="transmembrane region" description="Helical" evidence="1">
    <location>
        <begin position="142"/>
        <end position="161"/>
    </location>
</feature>
<feature type="transmembrane region" description="Helical" evidence="1">
    <location>
        <begin position="345"/>
        <end position="365"/>
    </location>
</feature>
<dbReference type="STRING" id="1642647.PSM36_1707"/>
<dbReference type="RefSeq" id="WP_154670989.1">
    <property type="nucleotide sequence ID" value="NZ_LT605205.1"/>
</dbReference>
<evidence type="ECO:0000313" key="5">
    <source>
        <dbReference type="Proteomes" id="UP000187464"/>
    </source>
</evidence>
<dbReference type="Pfam" id="PF07786">
    <property type="entry name" value="HGSNAT_cat"/>
    <property type="match status" value="1"/>
</dbReference>
<dbReference type="InterPro" id="IPR012429">
    <property type="entry name" value="HGSNAT_cat"/>
</dbReference>
<feature type="domain" description="DUF418" evidence="2">
    <location>
        <begin position="239"/>
        <end position="411"/>
    </location>
</feature>
<dbReference type="Proteomes" id="UP000187464">
    <property type="component" value="Chromosome I"/>
</dbReference>
<keyword evidence="5" id="KW-1185">Reference proteome</keyword>